<organism evidence="1 2">
    <name type="scientific">Streptomyces rimosus subsp. rimosus</name>
    <dbReference type="NCBI Taxonomy" id="132474"/>
    <lineage>
        <taxon>Bacteria</taxon>
        <taxon>Bacillati</taxon>
        <taxon>Actinomycetota</taxon>
        <taxon>Actinomycetes</taxon>
        <taxon>Kitasatosporales</taxon>
        <taxon>Streptomycetaceae</taxon>
        <taxon>Streptomyces</taxon>
    </lineage>
</organism>
<accession>A0ABY3Z5T5</accession>
<dbReference type="Proteomes" id="UP000829494">
    <property type="component" value="Chromosome"/>
</dbReference>
<evidence type="ECO:0000313" key="2">
    <source>
        <dbReference type="Proteomes" id="UP000829494"/>
    </source>
</evidence>
<evidence type="ECO:0000313" key="1">
    <source>
        <dbReference type="EMBL" id="UNZ05108.1"/>
    </source>
</evidence>
<reference evidence="1 2" key="1">
    <citation type="submission" date="2022-03" db="EMBL/GenBank/DDBJ databases">
        <title>Complete genome of Streptomyces rimosus ssp. rimosus R7 (=ATCC 10970).</title>
        <authorList>
            <person name="Beganovic S."/>
            <person name="Ruckert C."/>
            <person name="Busche T."/>
            <person name="Kalinowski J."/>
            <person name="Wittmann C."/>
        </authorList>
    </citation>
    <scope>NUCLEOTIDE SEQUENCE [LARGE SCALE GENOMIC DNA]</scope>
    <source>
        <strain evidence="1 2">R7</strain>
    </source>
</reference>
<gene>
    <name evidence="1" type="ORF">SRIMR7_23410</name>
</gene>
<protein>
    <submittedName>
        <fullName evidence="1">Uncharacterized protein</fullName>
    </submittedName>
</protein>
<dbReference type="GeneID" id="66855781"/>
<proteinExistence type="predicted"/>
<dbReference type="RefSeq" id="WP_003979852.1">
    <property type="nucleotide sequence ID" value="NZ_CP043497.1"/>
</dbReference>
<dbReference type="EMBL" id="CP094298">
    <property type="protein sequence ID" value="UNZ05108.1"/>
    <property type="molecule type" value="Genomic_DNA"/>
</dbReference>
<name>A0ABY3Z5T5_STRRM</name>
<keyword evidence="2" id="KW-1185">Reference proteome</keyword>
<sequence>MTDDALAALHALLDADDPRLPLVTAGEARVAVALLAHYGQGDDEAAALARRWSANVARRLAAE</sequence>